<dbReference type="Proteomes" id="UP000645555">
    <property type="component" value="Unassembled WGS sequence"/>
</dbReference>
<gene>
    <name evidence="1" type="ORF">GCM10010515_74160</name>
</gene>
<reference evidence="1" key="1">
    <citation type="journal article" date="2014" name="Int. J. Syst. Evol. Microbiol.">
        <title>Complete genome sequence of Corynebacterium casei LMG S-19264T (=DSM 44701T), isolated from a smear-ripened cheese.</title>
        <authorList>
            <consortium name="US DOE Joint Genome Institute (JGI-PGF)"/>
            <person name="Walter F."/>
            <person name="Albersmeier A."/>
            <person name="Kalinowski J."/>
            <person name="Ruckert C."/>
        </authorList>
    </citation>
    <scope>NUCLEOTIDE SEQUENCE</scope>
    <source>
        <strain evidence="1">JCM 4956</strain>
    </source>
</reference>
<keyword evidence="2" id="KW-1185">Reference proteome</keyword>
<evidence type="ECO:0000313" key="1">
    <source>
        <dbReference type="EMBL" id="GGX96815.1"/>
    </source>
</evidence>
<comment type="caution">
    <text evidence="1">The sequence shown here is derived from an EMBL/GenBank/DDBJ whole genome shotgun (WGS) entry which is preliminary data.</text>
</comment>
<organism evidence="1 2">
    <name type="scientific">Streptomyces fructofermentans</name>
    <dbReference type="NCBI Taxonomy" id="152141"/>
    <lineage>
        <taxon>Bacteria</taxon>
        <taxon>Bacillati</taxon>
        <taxon>Actinomycetota</taxon>
        <taxon>Actinomycetes</taxon>
        <taxon>Kitasatosporales</taxon>
        <taxon>Streptomycetaceae</taxon>
        <taxon>Streptomyces</taxon>
    </lineage>
</organism>
<protein>
    <submittedName>
        <fullName evidence="1">Uncharacterized protein</fullName>
    </submittedName>
</protein>
<accession>A0A918U5X5</accession>
<dbReference type="AlphaFoldDB" id="A0A918U5X5"/>
<evidence type="ECO:0000313" key="2">
    <source>
        <dbReference type="Proteomes" id="UP000645555"/>
    </source>
</evidence>
<dbReference type="RefSeq" id="WP_190040040.1">
    <property type="nucleotide sequence ID" value="NZ_BMWD01000047.1"/>
</dbReference>
<sequence>MGTPVRTPSDGPPLVTERGLVGPVLEMEFTARFSRGDGESSAEAAAVAVTRAIDAPPSFVVPVLDAGRSASRCLLERSAADMCRVVLTADRAGITVAATDDVAVSLASGDRVGARHLPVLAVVDGLRVHHGPDGHVWVVWKGDWRQSRDGL</sequence>
<name>A0A918U5X5_9ACTN</name>
<dbReference type="EMBL" id="BMWD01000047">
    <property type="protein sequence ID" value="GGX96815.1"/>
    <property type="molecule type" value="Genomic_DNA"/>
</dbReference>
<reference evidence="1" key="2">
    <citation type="submission" date="2020-09" db="EMBL/GenBank/DDBJ databases">
        <authorList>
            <person name="Sun Q."/>
            <person name="Ohkuma M."/>
        </authorList>
    </citation>
    <scope>NUCLEOTIDE SEQUENCE</scope>
    <source>
        <strain evidence="1">JCM 4956</strain>
    </source>
</reference>
<proteinExistence type="predicted"/>